<dbReference type="AlphaFoldDB" id="A0A067CH54"/>
<dbReference type="OrthoDB" id="272750at2759"/>
<dbReference type="PANTHER" id="PTHR30327">
    <property type="entry name" value="UNCHARACTERIZED PROTEIN YQGE"/>
    <property type="match status" value="1"/>
</dbReference>
<dbReference type="VEuPathDB" id="FungiDB:SPRG_08818"/>
<accession>A0A067CH54</accession>
<organism evidence="1 2">
    <name type="scientific">Saprolegnia parasitica (strain CBS 223.65)</name>
    <dbReference type="NCBI Taxonomy" id="695850"/>
    <lineage>
        <taxon>Eukaryota</taxon>
        <taxon>Sar</taxon>
        <taxon>Stramenopiles</taxon>
        <taxon>Oomycota</taxon>
        <taxon>Saprolegniomycetes</taxon>
        <taxon>Saprolegniales</taxon>
        <taxon>Saprolegniaceae</taxon>
        <taxon>Saprolegnia</taxon>
    </lineage>
</organism>
<evidence type="ECO:0000313" key="1">
    <source>
        <dbReference type="EMBL" id="KDO25876.1"/>
    </source>
</evidence>
<evidence type="ECO:0008006" key="3">
    <source>
        <dbReference type="Google" id="ProtNLM"/>
    </source>
</evidence>
<name>A0A067CH54_SAPPC</name>
<dbReference type="PANTHER" id="PTHR30327:SF1">
    <property type="entry name" value="UPF0301 PROTEIN YQGE"/>
    <property type="match status" value="1"/>
</dbReference>
<dbReference type="EMBL" id="KK583228">
    <property type="protein sequence ID" value="KDO25876.1"/>
    <property type="molecule type" value="Genomic_DNA"/>
</dbReference>
<dbReference type="GO" id="GO:0005829">
    <property type="term" value="C:cytosol"/>
    <property type="evidence" value="ECO:0007669"/>
    <property type="project" value="TreeGrafter"/>
</dbReference>
<dbReference type="Pfam" id="PF02622">
    <property type="entry name" value="DUF179"/>
    <property type="match status" value="1"/>
</dbReference>
<gene>
    <name evidence="1" type="ORF">SPRG_08818</name>
</gene>
<proteinExistence type="predicted"/>
<dbReference type="GeneID" id="24131023"/>
<dbReference type="STRING" id="695850.A0A067CH54"/>
<dbReference type="SUPFAM" id="SSF143456">
    <property type="entry name" value="VC0467-like"/>
    <property type="match status" value="1"/>
</dbReference>
<dbReference type="RefSeq" id="XP_012203437.1">
    <property type="nucleotide sequence ID" value="XM_012348047.1"/>
</dbReference>
<dbReference type="Proteomes" id="UP000030745">
    <property type="component" value="Unassembled WGS sequence"/>
</dbReference>
<dbReference type="InterPro" id="IPR003774">
    <property type="entry name" value="AlgH-like"/>
</dbReference>
<reference evidence="1 2" key="1">
    <citation type="journal article" date="2013" name="PLoS Genet.">
        <title>Distinctive expansion of potential virulence genes in the genome of the oomycete fish pathogen Saprolegnia parasitica.</title>
        <authorList>
            <person name="Jiang R.H."/>
            <person name="de Bruijn I."/>
            <person name="Haas B.J."/>
            <person name="Belmonte R."/>
            <person name="Lobach L."/>
            <person name="Christie J."/>
            <person name="van den Ackerveken G."/>
            <person name="Bottin A."/>
            <person name="Bulone V."/>
            <person name="Diaz-Moreno S.M."/>
            <person name="Dumas B."/>
            <person name="Fan L."/>
            <person name="Gaulin E."/>
            <person name="Govers F."/>
            <person name="Grenville-Briggs L.J."/>
            <person name="Horner N.R."/>
            <person name="Levin J.Z."/>
            <person name="Mammella M."/>
            <person name="Meijer H.J."/>
            <person name="Morris P."/>
            <person name="Nusbaum C."/>
            <person name="Oome S."/>
            <person name="Phillips A.J."/>
            <person name="van Rooyen D."/>
            <person name="Rzeszutek E."/>
            <person name="Saraiva M."/>
            <person name="Secombes C.J."/>
            <person name="Seidl M.F."/>
            <person name="Snel B."/>
            <person name="Stassen J.H."/>
            <person name="Sykes S."/>
            <person name="Tripathy S."/>
            <person name="van den Berg H."/>
            <person name="Vega-Arreguin J.C."/>
            <person name="Wawra S."/>
            <person name="Young S.K."/>
            <person name="Zeng Q."/>
            <person name="Dieguez-Uribeondo J."/>
            <person name="Russ C."/>
            <person name="Tyler B.M."/>
            <person name="van West P."/>
        </authorList>
    </citation>
    <scope>NUCLEOTIDE SEQUENCE [LARGE SCALE GENOMIC DNA]</scope>
    <source>
        <strain evidence="1 2">CBS 223.65</strain>
    </source>
</reference>
<sequence length="317" mass="35242">MRTTSPVTRVLYRELLRSAKLLDKHAAVKALMCPSEVADSAICHKAVMGLHQHQLCYWPYESAKQRMRALFRTSPASSEALDAAFRGLRYLNAKLHLAQEYDLLHVESDELPSRPPRITTTIRRGVFLIAHPLTVRPFEQSVVLLTRHDTKGTKGVIVNDEGDAKQSSLHSYPVESALQAAFPSHPLLYGGPVATNSIQFLHPHAELGGSLVTPDEVDTPVFIQHDLSVLVKPAHANIDRSKVTFVHGHASWVPKQLQRELDAGGWLMVEAPLALVLNPPAKNLWVHMLQELGDEHAAMSRIPKSVDFYVPPEVETI</sequence>
<keyword evidence="2" id="KW-1185">Reference proteome</keyword>
<dbReference type="Gene3D" id="3.40.1740.10">
    <property type="entry name" value="VC0467-like"/>
    <property type="match status" value="1"/>
</dbReference>
<protein>
    <recommendedName>
        <fullName evidence="3">Transcriptional regulator</fullName>
    </recommendedName>
</protein>
<dbReference type="KEGG" id="spar:SPRG_08818"/>
<dbReference type="OMA" id="EMSCMPP"/>
<evidence type="ECO:0000313" key="2">
    <source>
        <dbReference type="Proteomes" id="UP000030745"/>
    </source>
</evidence>